<dbReference type="Proteomes" id="UP000502617">
    <property type="component" value="Segment"/>
</dbReference>
<dbReference type="RefSeq" id="YP_010669104.1">
    <property type="nucleotide sequence ID" value="NC_070959.1"/>
</dbReference>
<evidence type="ECO:0000313" key="1">
    <source>
        <dbReference type="EMBL" id="QIN96724.1"/>
    </source>
</evidence>
<sequence>MSKTYTITFDNRSKNVLLDALKKELTIAEFHIRGGDYSDKALIHHEEVLQLIRGVLYSKPNETSQGEEQTDD</sequence>
<protein>
    <submittedName>
        <fullName evidence="1">Uncharacterized protein</fullName>
    </submittedName>
</protein>
<dbReference type="EMBL" id="MT162466">
    <property type="protein sequence ID" value="QIN96724.1"/>
    <property type="molecule type" value="Genomic_DNA"/>
</dbReference>
<organism evidence="1 2">
    <name type="scientific">Synechococcus phage S-N03</name>
    <dbReference type="NCBI Taxonomy" id="2718943"/>
    <lineage>
        <taxon>Viruses</taxon>
        <taxon>Duplodnaviria</taxon>
        <taxon>Heunggongvirae</taxon>
        <taxon>Uroviricota</taxon>
        <taxon>Caudoviricetes</taxon>
        <taxon>Pantevenvirales</taxon>
        <taxon>Kyanoviridae</taxon>
        <taxon>Huanghaivirus</taxon>
        <taxon>Huanghaivirus snothree</taxon>
    </lineage>
</organism>
<proteinExistence type="predicted"/>
<evidence type="ECO:0000313" key="2">
    <source>
        <dbReference type="Proteomes" id="UP000502617"/>
    </source>
</evidence>
<dbReference type="KEGG" id="vg:77945258"/>
<reference evidence="1 2" key="1">
    <citation type="submission" date="2020-03" db="EMBL/GenBank/DDBJ databases">
        <title>The Isolation and Genome Sequence of a Novel Cyanophage S-N03 from the Huanghai Sea, China.</title>
        <authorList>
            <person name="Jiang T."/>
        </authorList>
    </citation>
    <scope>NUCLEOTIDE SEQUENCE [LARGE SCALE GENOMIC DNA]</scope>
</reference>
<name>A0A6G8R5R5_9CAUD</name>
<keyword evidence="2" id="KW-1185">Reference proteome</keyword>
<dbReference type="GeneID" id="77945258"/>
<accession>A0A6G8R5R5</accession>